<evidence type="ECO:0000256" key="8">
    <source>
        <dbReference type="SAM" id="SignalP"/>
    </source>
</evidence>
<dbReference type="EMBL" id="SSND01000001">
    <property type="protein sequence ID" value="THD84507.1"/>
    <property type="molecule type" value="Genomic_DNA"/>
</dbReference>
<sequence>MRFLKTATVAAFTLISATVAPLAASAETLTDAMIAAYRNSNLLDQNQALLRAADEDAAIALARLRPVINFTVQSTYRWQETSNFLGQPITTDDLSTSAALTADMNILDFGRGALAVEVAKESVLATREGLVNIEQQVLGAAIQAFVQVRLAQEIVDLRQSNVRLITQELRAAQDRFEVGEITRTDVAIAESRLAASRANLAAAEGDLAVAREAYKAAVGRYPGNLAPLPGTPALPKSLQAARDVAVRTHPQIKQAQRQAAIADLNVARAQADTRPTLTGRASVGLAEGGNTSNTLSLTLNQTIYAGGQLAALYRRAIAQREAARSGLLQTSVQIEQQVGNAWANLEVTNASIQATDRQIAAAQTAYDGVREEAKVGSRTTLDVLNAEQELLDARAGRLQAVANRYLSVYGVLQSMGLLTVDHLKLGIPTYDPAAYYNTVKNAPVHSIPGAKLDRILKSIGN</sequence>
<accession>A0A4S3MQ53</accession>
<evidence type="ECO:0000256" key="2">
    <source>
        <dbReference type="ARBA" id="ARBA00007613"/>
    </source>
</evidence>
<gene>
    <name evidence="9" type="ORF">E7811_01815</name>
</gene>
<comment type="caution">
    <text evidence="9">The sequence shown here is derived from an EMBL/GenBank/DDBJ whole genome shotgun (WGS) entry which is preliminary data.</text>
</comment>
<evidence type="ECO:0000256" key="3">
    <source>
        <dbReference type="ARBA" id="ARBA00022448"/>
    </source>
</evidence>
<evidence type="ECO:0000256" key="1">
    <source>
        <dbReference type="ARBA" id="ARBA00004442"/>
    </source>
</evidence>
<dbReference type="InterPro" id="IPR003423">
    <property type="entry name" value="OMP_efflux"/>
</dbReference>
<dbReference type="GO" id="GO:0009279">
    <property type="term" value="C:cell outer membrane"/>
    <property type="evidence" value="ECO:0007669"/>
    <property type="project" value="UniProtKB-SubCell"/>
</dbReference>
<dbReference type="GO" id="GO:0015562">
    <property type="term" value="F:efflux transmembrane transporter activity"/>
    <property type="evidence" value="ECO:0007669"/>
    <property type="project" value="InterPro"/>
</dbReference>
<keyword evidence="4" id="KW-1134">Transmembrane beta strand</keyword>
<evidence type="ECO:0000256" key="7">
    <source>
        <dbReference type="ARBA" id="ARBA00023237"/>
    </source>
</evidence>
<name>A0A4S3MQ53_9RHOB</name>
<organism evidence="9 10">
    <name type="scientific">Aliigemmobacter aestuarii</name>
    <dbReference type="NCBI Taxonomy" id="1445661"/>
    <lineage>
        <taxon>Bacteria</taxon>
        <taxon>Pseudomonadati</taxon>
        <taxon>Pseudomonadota</taxon>
        <taxon>Alphaproteobacteria</taxon>
        <taxon>Rhodobacterales</taxon>
        <taxon>Paracoccaceae</taxon>
        <taxon>Aliigemmobacter</taxon>
    </lineage>
</organism>
<comment type="similarity">
    <text evidence="2">Belongs to the outer membrane factor (OMF) (TC 1.B.17) family.</text>
</comment>
<evidence type="ECO:0000256" key="5">
    <source>
        <dbReference type="ARBA" id="ARBA00022692"/>
    </source>
</evidence>
<dbReference type="OrthoDB" id="9789368at2"/>
<dbReference type="GO" id="GO:1990281">
    <property type="term" value="C:efflux pump complex"/>
    <property type="evidence" value="ECO:0007669"/>
    <property type="project" value="TreeGrafter"/>
</dbReference>
<dbReference type="AlphaFoldDB" id="A0A4S3MQ53"/>
<keyword evidence="7" id="KW-0998">Cell outer membrane</keyword>
<dbReference type="PANTHER" id="PTHR30026:SF22">
    <property type="entry name" value="OUTER MEMBRANE EFFLUX PROTEIN"/>
    <property type="match status" value="1"/>
</dbReference>
<dbReference type="PANTHER" id="PTHR30026">
    <property type="entry name" value="OUTER MEMBRANE PROTEIN TOLC"/>
    <property type="match status" value="1"/>
</dbReference>
<dbReference type="Gene3D" id="1.20.1600.10">
    <property type="entry name" value="Outer membrane efflux proteins (OEP)"/>
    <property type="match status" value="1"/>
</dbReference>
<dbReference type="Pfam" id="PF02321">
    <property type="entry name" value="OEP"/>
    <property type="match status" value="2"/>
</dbReference>
<dbReference type="GO" id="GO:0015288">
    <property type="term" value="F:porin activity"/>
    <property type="evidence" value="ECO:0007669"/>
    <property type="project" value="TreeGrafter"/>
</dbReference>
<dbReference type="RefSeq" id="WP_136392888.1">
    <property type="nucleotide sequence ID" value="NZ_SSND01000001.1"/>
</dbReference>
<evidence type="ECO:0000256" key="6">
    <source>
        <dbReference type="ARBA" id="ARBA00023136"/>
    </source>
</evidence>
<reference evidence="9 10" key="1">
    <citation type="submission" date="2019-04" db="EMBL/GenBank/DDBJ databases">
        <title>Draft genome sequence of Gemmobacter aestuarii sp. nov.</title>
        <authorList>
            <person name="Hameed A."/>
            <person name="Lin S.-Y."/>
            <person name="Shahina M."/>
            <person name="Lai W.-A."/>
            <person name="Young C.-C."/>
        </authorList>
    </citation>
    <scope>NUCLEOTIDE SEQUENCE [LARGE SCALE GENOMIC DNA]</scope>
    <source>
        <strain evidence="9 10">CC-PW-75</strain>
    </source>
</reference>
<feature type="signal peptide" evidence="8">
    <location>
        <begin position="1"/>
        <end position="26"/>
    </location>
</feature>
<keyword evidence="3" id="KW-0813">Transport</keyword>
<evidence type="ECO:0000256" key="4">
    <source>
        <dbReference type="ARBA" id="ARBA00022452"/>
    </source>
</evidence>
<dbReference type="Proteomes" id="UP000309450">
    <property type="component" value="Unassembled WGS sequence"/>
</dbReference>
<evidence type="ECO:0000313" key="9">
    <source>
        <dbReference type="EMBL" id="THD84507.1"/>
    </source>
</evidence>
<comment type="subcellular location">
    <subcellularLocation>
        <location evidence="1">Cell outer membrane</location>
    </subcellularLocation>
</comment>
<keyword evidence="5" id="KW-0812">Transmembrane</keyword>
<dbReference type="InterPro" id="IPR051906">
    <property type="entry name" value="TolC-like"/>
</dbReference>
<keyword evidence="8" id="KW-0732">Signal</keyword>
<feature type="chain" id="PRO_5020891395" evidence="8">
    <location>
        <begin position="27"/>
        <end position="461"/>
    </location>
</feature>
<keyword evidence="10" id="KW-1185">Reference proteome</keyword>
<protein>
    <submittedName>
        <fullName evidence="9">Transporter</fullName>
    </submittedName>
</protein>
<dbReference type="InterPro" id="IPR010130">
    <property type="entry name" value="T1SS_OMP_TolC"/>
</dbReference>
<evidence type="ECO:0000313" key="10">
    <source>
        <dbReference type="Proteomes" id="UP000309450"/>
    </source>
</evidence>
<proteinExistence type="inferred from homology"/>
<dbReference type="SUPFAM" id="SSF56954">
    <property type="entry name" value="Outer membrane efflux proteins (OEP)"/>
    <property type="match status" value="1"/>
</dbReference>
<dbReference type="NCBIfam" id="TIGR01844">
    <property type="entry name" value="type_I_sec_TolC"/>
    <property type="match status" value="1"/>
</dbReference>
<keyword evidence="6" id="KW-0472">Membrane</keyword>